<dbReference type="Pfam" id="PF01156">
    <property type="entry name" value="IU_nuc_hydro"/>
    <property type="match status" value="1"/>
</dbReference>
<dbReference type="RefSeq" id="WP_113960339.1">
    <property type="nucleotide sequence ID" value="NZ_QNRR01000008.1"/>
</dbReference>
<organism evidence="4 5">
    <name type="scientific">Roseimicrobium gellanilyticum</name>
    <dbReference type="NCBI Taxonomy" id="748857"/>
    <lineage>
        <taxon>Bacteria</taxon>
        <taxon>Pseudomonadati</taxon>
        <taxon>Verrucomicrobiota</taxon>
        <taxon>Verrucomicrobiia</taxon>
        <taxon>Verrucomicrobiales</taxon>
        <taxon>Verrucomicrobiaceae</taxon>
        <taxon>Roseimicrobium</taxon>
    </lineage>
</organism>
<evidence type="ECO:0000256" key="2">
    <source>
        <dbReference type="SAM" id="SignalP"/>
    </source>
</evidence>
<dbReference type="Proteomes" id="UP000253426">
    <property type="component" value="Unassembled WGS sequence"/>
</dbReference>
<name>A0A366HDE3_9BACT</name>
<dbReference type="PANTHER" id="PTHR43264:SF1">
    <property type="entry name" value="INOSINE_URIDINE-PREFERRING NUCLEOSIDE HYDROLASE DOMAIN-CONTAINING PROTEIN"/>
    <property type="match status" value="1"/>
</dbReference>
<keyword evidence="4" id="KW-0378">Hydrolase</keyword>
<sequence>MTATLSFLPRLSRISLLAATFLSLAPAQGQAQTPPPSSVPKILFDTDMDTDCDDAGAMAVLHALADRGECEILGTVVSVTHPGAAPTVAAINAYYGRPHLPIGAPKKHGTSHPSKYVDQITREFPTALKSTADAPDAALVYRDILEKQPDHSVTIVTVGYLTNLGNLLELPAEGTRLSGADLVKRKVKLYVCMGGNFIGSPAKDDLKLGNVNFQREPASVLKVIREWPTPIVFAGREVCSVPSGLQIGKSLAKTPANNPVRRSYEHYFGGTAKDRHVADLASVLYAVRGQRDYWDLQSTGFMDLKDDMTFEWKSEPDKDQSYLLKKKDASGKPNDRYIESVLDELLIQPPTTVGKPQDKRTGDTSSEELIKQAGNAQDETERQRLLRELSKSSTASPSLQAEAATLAAFVEKWNRSGLKFYGKQWDAYDFGIPESSPLHVITALYQGRMRAWQLIENSTIRSHPVEGPKLHQRACEDFRRYQKAFPQNPIPGMYLGKPIPWLNSVSQTSFDTNSLPDTPDAPEWAVLQREQIERLREIIHWWIDNRQREDGQFGGGWGDDCEMWRWWASVLLGFDDKKSLTAQLKFSKSAMNRPHLKGGFNQEITDVEHAAEDTTDNLIPLMVLEPQQKRWKDWALKMGPFMRDAWTGKNERGQLQFKSFYFSATGTSPAPARAFDVMADVGALHPAFLIWQQQNDAVLDDLLPAWLDTWVDATARAENGKPAGILPASIRWPDGATAGAEKPWWEPVKPGGYMHSYYIWPSVMTELTDAMVIAHVKTGKDKYLQPLRSMAAMRLKWLKQKEPSHAKPGSDAWCAENLGPRENANSNFGALVKSLARCKALTGTTEFDELLALESAQHTLRSDATGREEITAALRDSAKALRVNFPGFTSEVRSTDRVMRFAQFLAEDYKFDDYKGVTLPKHELLYRMVSGDTNAPRFPQMAVRWVTPAQDMAVFVTKANTTHLTAELFHFGEEDRFFEAELRLLKPGKYKAMLEEGGKEEPLPAFDVIAGTFSKLPIKLPPWNARNTETSARQLKITRHLAEFSSRYHSHVIARCHALATKHCDATNLDCWSLLQLSAGSLLP</sequence>
<feature type="domain" description="Inosine/uridine-preferring nucleoside hydrolase" evidence="3">
    <location>
        <begin position="47"/>
        <end position="288"/>
    </location>
</feature>
<dbReference type="PANTHER" id="PTHR43264">
    <property type="match status" value="1"/>
</dbReference>
<evidence type="ECO:0000259" key="3">
    <source>
        <dbReference type="Pfam" id="PF01156"/>
    </source>
</evidence>
<dbReference type="InterPro" id="IPR001910">
    <property type="entry name" value="Inosine/uridine_hydrolase_dom"/>
</dbReference>
<accession>A0A366HDE3</accession>
<dbReference type="SUPFAM" id="SSF53590">
    <property type="entry name" value="Nucleoside hydrolase"/>
    <property type="match status" value="1"/>
</dbReference>
<keyword evidence="2" id="KW-0732">Signal</keyword>
<gene>
    <name evidence="4" type="ORF">DES53_108180</name>
</gene>
<feature type="region of interest" description="Disordered" evidence="1">
    <location>
        <begin position="348"/>
        <end position="381"/>
    </location>
</feature>
<evidence type="ECO:0000313" key="5">
    <source>
        <dbReference type="Proteomes" id="UP000253426"/>
    </source>
</evidence>
<protein>
    <submittedName>
        <fullName evidence="4">Inosine-uridine preferring nucleoside hydrolase</fullName>
    </submittedName>
</protein>
<dbReference type="AlphaFoldDB" id="A0A366HDE3"/>
<comment type="caution">
    <text evidence="4">The sequence shown here is derived from an EMBL/GenBank/DDBJ whole genome shotgun (WGS) entry which is preliminary data.</text>
</comment>
<reference evidence="4 5" key="1">
    <citation type="submission" date="2018-06" db="EMBL/GenBank/DDBJ databases">
        <title>Genomic Encyclopedia of Type Strains, Phase IV (KMG-IV): sequencing the most valuable type-strain genomes for metagenomic binning, comparative biology and taxonomic classification.</title>
        <authorList>
            <person name="Goeker M."/>
        </authorList>
    </citation>
    <scope>NUCLEOTIDE SEQUENCE [LARGE SCALE GENOMIC DNA]</scope>
    <source>
        <strain evidence="4 5">DSM 25532</strain>
    </source>
</reference>
<feature type="chain" id="PRO_5016685644" evidence="2">
    <location>
        <begin position="32"/>
        <end position="1084"/>
    </location>
</feature>
<evidence type="ECO:0000313" key="4">
    <source>
        <dbReference type="EMBL" id="RBP40473.1"/>
    </source>
</evidence>
<dbReference type="Gene3D" id="3.90.245.10">
    <property type="entry name" value="Ribonucleoside hydrolase-like"/>
    <property type="match status" value="1"/>
</dbReference>
<feature type="signal peptide" evidence="2">
    <location>
        <begin position="1"/>
        <end position="31"/>
    </location>
</feature>
<proteinExistence type="predicted"/>
<keyword evidence="5" id="KW-1185">Reference proteome</keyword>
<dbReference type="OrthoDB" id="7311100at2"/>
<dbReference type="GO" id="GO:0016799">
    <property type="term" value="F:hydrolase activity, hydrolyzing N-glycosyl compounds"/>
    <property type="evidence" value="ECO:0007669"/>
    <property type="project" value="InterPro"/>
</dbReference>
<evidence type="ECO:0000256" key="1">
    <source>
        <dbReference type="SAM" id="MobiDB-lite"/>
    </source>
</evidence>
<dbReference type="InterPro" id="IPR036452">
    <property type="entry name" value="Ribo_hydro-like"/>
</dbReference>
<dbReference type="EMBL" id="QNRR01000008">
    <property type="protein sequence ID" value="RBP40473.1"/>
    <property type="molecule type" value="Genomic_DNA"/>
</dbReference>